<dbReference type="STRING" id="1124188.SAMN05444377_10295"/>
<feature type="binding site" evidence="11">
    <location>
        <position position="145"/>
    </location>
    <ligand>
        <name>Mn(2+)</name>
        <dbReference type="ChEBI" id="CHEBI:29035"/>
        <label>1</label>
    </ligand>
</feature>
<name>A0A1M4XM84_9FLAO</name>
<evidence type="ECO:0000313" key="12">
    <source>
        <dbReference type="EMBL" id="SHE94302.1"/>
    </source>
</evidence>
<proteinExistence type="predicted"/>
<dbReference type="EC" id="6.5.1.8" evidence="1"/>
<dbReference type="GO" id="GO:0042245">
    <property type="term" value="P:RNA repair"/>
    <property type="evidence" value="ECO:0007669"/>
    <property type="project" value="UniProtKB-KW"/>
</dbReference>
<dbReference type="SUPFAM" id="SSF103365">
    <property type="entry name" value="Hypothetical protein PH1602"/>
    <property type="match status" value="1"/>
</dbReference>
<evidence type="ECO:0000256" key="9">
    <source>
        <dbReference type="PIRSR" id="PIRSR601233-1"/>
    </source>
</evidence>
<evidence type="ECO:0000256" key="11">
    <source>
        <dbReference type="PIRSR" id="PIRSR601233-3"/>
    </source>
</evidence>
<evidence type="ECO:0000256" key="6">
    <source>
        <dbReference type="ARBA" id="ARBA00023134"/>
    </source>
</evidence>
<dbReference type="GO" id="GO:0006396">
    <property type="term" value="P:RNA processing"/>
    <property type="evidence" value="ECO:0007669"/>
    <property type="project" value="InterPro"/>
</dbReference>
<comment type="cofactor">
    <cofactor evidence="11">
        <name>Mn(2+)</name>
        <dbReference type="ChEBI" id="CHEBI:29035"/>
    </cofactor>
    <text evidence="11">Binds 2 manganese ions per subunit.</text>
</comment>
<keyword evidence="4 10" id="KW-0547">Nucleotide-binding</keyword>
<dbReference type="GO" id="GO:0030145">
    <property type="term" value="F:manganese ion binding"/>
    <property type="evidence" value="ECO:0007669"/>
    <property type="project" value="TreeGrafter"/>
</dbReference>
<protein>
    <recommendedName>
        <fullName evidence="1">3'-phosphate/5'-hydroxy nucleic acid ligase</fullName>
        <ecNumber evidence="1">6.5.1.8</ecNumber>
    </recommendedName>
</protein>
<dbReference type="GO" id="GO:0005525">
    <property type="term" value="F:GTP binding"/>
    <property type="evidence" value="ECO:0007669"/>
    <property type="project" value="UniProtKB-KW"/>
</dbReference>
<evidence type="ECO:0000256" key="7">
    <source>
        <dbReference type="ARBA" id="ARBA00023211"/>
    </source>
</evidence>
<feature type="binding site" evidence="11">
    <location>
        <position position="335"/>
    </location>
    <ligand>
        <name>Mn(2+)</name>
        <dbReference type="ChEBI" id="CHEBI:29035"/>
        <label>2</label>
    </ligand>
</feature>
<evidence type="ECO:0000256" key="10">
    <source>
        <dbReference type="PIRSR" id="PIRSR601233-2"/>
    </source>
</evidence>
<dbReference type="OrthoDB" id="9802323at2"/>
<dbReference type="GO" id="GO:0170057">
    <property type="term" value="F:RNA ligase (GTP) activity"/>
    <property type="evidence" value="ECO:0007669"/>
    <property type="project" value="UniProtKB-EC"/>
</dbReference>
<evidence type="ECO:0000256" key="5">
    <source>
        <dbReference type="ARBA" id="ARBA00022800"/>
    </source>
</evidence>
<keyword evidence="5" id="KW-0692">RNA repair</keyword>
<keyword evidence="7 11" id="KW-0464">Manganese</keyword>
<dbReference type="InterPro" id="IPR052915">
    <property type="entry name" value="RtcB-like"/>
</dbReference>
<dbReference type="Gene3D" id="3.90.1860.10">
    <property type="entry name" value="tRNA-splicing ligase RtcB"/>
    <property type="match status" value="1"/>
</dbReference>
<comment type="catalytic activity">
    <reaction evidence="8">
        <text>a 3'-end 3'-phospho-ribonucleotide-RNA + a 5'-end dephospho-ribonucleoside-RNA + GTP = a ribonucleotidyl-ribonucleotide-RNA + GMP + diphosphate</text>
        <dbReference type="Rhea" id="RHEA:68076"/>
        <dbReference type="Rhea" id="RHEA-COMP:10463"/>
        <dbReference type="Rhea" id="RHEA-COMP:13936"/>
        <dbReference type="Rhea" id="RHEA-COMP:17355"/>
        <dbReference type="ChEBI" id="CHEBI:33019"/>
        <dbReference type="ChEBI" id="CHEBI:37565"/>
        <dbReference type="ChEBI" id="CHEBI:58115"/>
        <dbReference type="ChEBI" id="CHEBI:83062"/>
        <dbReference type="ChEBI" id="CHEBI:138284"/>
        <dbReference type="ChEBI" id="CHEBI:173118"/>
        <dbReference type="EC" id="6.5.1.8"/>
    </reaction>
</comment>
<dbReference type="PANTHER" id="PTHR43749">
    <property type="entry name" value="RNA-SPLICING LIGASE RTCB"/>
    <property type="match status" value="1"/>
</dbReference>
<feature type="binding site" evidence="10">
    <location>
        <begin position="335"/>
        <end position="336"/>
    </location>
    <ligand>
        <name>GMP</name>
        <dbReference type="ChEBI" id="CHEBI:58115"/>
    </ligand>
</feature>
<keyword evidence="6 10" id="KW-0342">GTP-binding</keyword>
<feature type="binding site" evidence="11">
    <location>
        <position position="253"/>
    </location>
    <ligand>
        <name>Mn(2+)</name>
        <dbReference type="ChEBI" id="CHEBI:29035"/>
        <label>2</label>
    </ligand>
</feature>
<dbReference type="EMBL" id="FQVQ01000002">
    <property type="protein sequence ID" value="SHE94302.1"/>
    <property type="molecule type" value="Genomic_DNA"/>
</dbReference>
<keyword evidence="2 12" id="KW-0436">Ligase</keyword>
<feature type="binding site" evidence="10">
    <location>
        <begin position="391"/>
        <end position="394"/>
    </location>
    <ligand>
        <name>GMP</name>
        <dbReference type="ChEBI" id="CHEBI:58115"/>
    </ligand>
</feature>
<feature type="active site" description="GMP-histidine intermediate" evidence="9">
    <location>
        <position position="391"/>
    </location>
</feature>
<dbReference type="GO" id="GO:0003909">
    <property type="term" value="F:DNA ligase activity"/>
    <property type="evidence" value="ECO:0007669"/>
    <property type="project" value="TreeGrafter"/>
</dbReference>
<evidence type="ECO:0000256" key="3">
    <source>
        <dbReference type="ARBA" id="ARBA00022723"/>
    </source>
</evidence>
<feature type="binding site" evidence="11">
    <location>
        <position position="224"/>
    </location>
    <ligand>
        <name>Mn(2+)</name>
        <dbReference type="ChEBI" id="CHEBI:29035"/>
        <label>1</label>
    </ligand>
</feature>
<feature type="binding site" evidence="10">
    <location>
        <begin position="223"/>
        <end position="227"/>
    </location>
    <ligand>
        <name>GMP</name>
        <dbReference type="ChEBI" id="CHEBI:58115"/>
    </ligand>
</feature>
<dbReference type="Proteomes" id="UP000184147">
    <property type="component" value="Unassembled WGS sequence"/>
</dbReference>
<sequence length="463" mass="50866">MGNKLNGRDLIKLGFPNDTAIQKVLGYVGRNRRHEKKEILLAEAKSVLQQPDRFKNDPTWHFLVQNFENSLAQRTYSLLNAPAPFSIFGANEIDALAKNQLYDALRLPIAVSGALMPDAHAGYGLPIGGVLATHNAVIPYGVGVDIGCSMHLTLFNLPGDFAKGREDQMVALLRKHTCFGMKEVHVSKGDHVIFNHVAFSEIPILKKLKSKAYLQLGTSGGGNHFVELGSMRLPEGISENGIPPGDYFALLSHSGSRSLGAHVAQHYTAIAQSLCKLPKQVQHLAWLDLSHSEGQDYWRAMQVAAEYATACHEDIHYRISKALGEKAIFTISNHHNLAWKERYEEREVIVHRKGATPAARNQWGIIPGSMTAPGFLVQGKGNAGALQSASHGAGRVLSRSKCKATLTRHEFLKAIKQKEVRLIGGGIDEAPMAYKDIHKVMALQSDLVDVRGMFQPKIVRMDG</sequence>
<dbReference type="AlphaFoldDB" id="A0A1M4XM84"/>
<dbReference type="RefSeq" id="WP_073361386.1">
    <property type="nucleotide sequence ID" value="NZ_FQVQ01000002.1"/>
</dbReference>
<evidence type="ECO:0000256" key="8">
    <source>
        <dbReference type="ARBA" id="ARBA00047746"/>
    </source>
</evidence>
<dbReference type="GO" id="GO:0006281">
    <property type="term" value="P:DNA repair"/>
    <property type="evidence" value="ECO:0007669"/>
    <property type="project" value="TreeGrafter"/>
</dbReference>
<keyword evidence="3 11" id="KW-0479">Metal-binding</keyword>
<evidence type="ECO:0000313" key="13">
    <source>
        <dbReference type="Proteomes" id="UP000184147"/>
    </source>
</evidence>
<evidence type="ECO:0000256" key="1">
    <source>
        <dbReference type="ARBA" id="ARBA00012726"/>
    </source>
</evidence>
<evidence type="ECO:0000256" key="2">
    <source>
        <dbReference type="ARBA" id="ARBA00022598"/>
    </source>
</evidence>
<reference evidence="12 13" key="1">
    <citation type="submission" date="2016-11" db="EMBL/GenBank/DDBJ databases">
        <authorList>
            <person name="Jaros S."/>
            <person name="Januszkiewicz K."/>
            <person name="Wedrychowicz H."/>
        </authorList>
    </citation>
    <scope>NUCLEOTIDE SEQUENCE [LARGE SCALE GENOMIC DNA]</scope>
    <source>
        <strain evidence="12 13">DSM 25660</strain>
    </source>
</reference>
<dbReference type="InterPro" id="IPR001233">
    <property type="entry name" value="RtcB"/>
</dbReference>
<dbReference type="Pfam" id="PF01139">
    <property type="entry name" value="RtcB"/>
    <property type="match status" value="2"/>
</dbReference>
<dbReference type="InterPro" id="IPR036025">
    <property type="entry name" value="RtcB-like_sf"/>
</dbReference>
<accession>A0A1M4XM84</accession>
<dbReference type="PANTHER" id="PTHR43749:SF2">
    <property type="entry name" value="RNA-SPLICING LIGASE RTCB"/>
    <property type="match status" value="1"/>
</dbReference>
<keyword evidence="13" id="KW-1185">Reference proteome</keyword>
<gene>
    <name evidence="12" type="ORF">SAMN05444377_10295</name>
</gene>
<evidence type="ECO:0000256" key="4">
    <source>
        <dbReference type="ARBA" id="ARBA00022741"/>
    </source>
</evidence>
<organism evidence="12 13">
    <name type="scientific">Flavobacterium fontis</name>
    <dbReference type="NCBI Taxonomy" id="1124188"/>
    <lineage>
        <taxon>Bacteria</taxon>
        <taxon>Pseudomonadati</taxon>
        <taxon>Bacteroidota</taxon>
        <taxon>Flavobacteriia</taxon>
        <taxon>Flavobacteriales</taxon>
        <taxon>Flavobacteriaceae</taxon>
        <taxon>Flavobacterium</taxon>
    </lineage>
</organism>
<feature type="binding site" evidence="10">
    <location>
        <begin position="367"/>
        <end position="370"/>
    </location>
    <ligand>
        <name>GMP</name>
        <dbReference type="ChEBI" id="CHEBI:58115"/>
    </ligand>
</feature>